<dbReference type="AlphaFoldDB" id="A0AAD7DFC3"/>
<dbReference type="GO" id="GO:0015074">
    <property type="term" value="P:DNA integration"/>
    <property type="evidence" value="ECO:0007669"/>
    <property type="project" value="InterPro"/>
</dbReference>
<gene>
    <name evidence="4" type="ORF">B0H17DRAFT_936080</name>
</gene>
<dbReference type="Proteomes" id="UP001221757">
    <property type="component" value="Unassembled WGS sequence"/>
</dbReference>
<dbReference type="GO" id="GO:0003723">
    <property type="term" value="F:RNA binding"/>
    <property type="evidence" value="ECO:0007669"/>
    <property type="project" value="UniProtKB-KW"/>
</dbReference>
<dbReference type="Gene3D" id="3.30.420.10">
    <property type="entry name" value="Ribonuclease H-like superfamily/Ribonuclease H"/>
    <property type="match status" value="1"/>
</dbReference>
<feature type="domain" description="Integrase catalytic" evidence="3">
    <location>
        <begin position="1"/>
        <end position="87"/>
    </location>
</feature>
<keyword evidence="5" id="KW-1185">Reference proteome</keyword>
<dbReference type="InterPro" id="IPR012337">
    <property type="entry name" value="RNaseH-like_sf"/>
</dbReference>
<feature type="compositionally biased region" description="Basic and acidic residues" evidence="2">
    <location>
        <begin position="235"/>
        <end position="244"/>
    </location>
</feature>
<evidence type="ECO:0000259" key="3">
    <source>
        <dbReference type="PROSITE" id="PS50994"/>
    </source>
</evidence>
<dbReference type="GO" id="GO:0005634">
    <property type="term" value="C:nucleus"/>
    <property type="evidence" value="ECO:0007669"/>
    <property type="project" value="UniProtKB-ARBA"/>
</dbReference>
<sequence>METLGVPHVKISPYNSRANGVVERGHFIIRESIIKACQGNINLWPLKLAAAVFADRVTFRRATGQTPYYTLHGFHPILPFDLTESTYLVEGWTSHMNPSDLLALRIRQIEKRPDDMRQAAQRLHASRIHSKEEFERRYHAKFYKEVYHPDELVLVRNSRIANDLGRKTKPKWLGPYAVVRRTQGGSYVLRELSGAISIQGISATRLLPYISRNDPRLAELAQGFPTDSAVERIDPLAQQEKDVPEDQEEELEAMDEEDL</sequence>
<dbReference type="InterPro" id="IPR036397">
    <property type="entry name" value="RNaseH_sf"/>
</dbReference>
<dbReference type="PANTHER" id="PTHR48475:SF1">
    <property type="entry name" value="RNASE H TYPE-1 DOMAIN-CONTAINING PROTEIN"/>
    <property type="match status" value="1"/>
</dbReference>
<comment type="caution">
    <text evidence="4">The sequence shown here is derived from an EMBL/GenBank/DDBJ whole genome shotgun (WGS) entry which is preliminary data.</text>
</comment>
<name>A0AAD7DFC3_MYCRO</name>
<protein>
    <recommendedName>
        <fullName evidence="3">Integrase catalytic domain-containing protein</fullName>
    </recommendedName>
</protein>
<reference evidence="4" key="1">
    <citation type="submission" date="2023-03" db="EMBL/GenBank/DDBJ databases">
        <title>Massive genome expansion in bonnet fungi (Mycena s.s.) driven by repeated elements and novel gene families across ecological guilds.</title>
        <authorList>
            <consortium name="Lawrence Berkeley National Laboratory"/>
            <person name="Harder C.B."/>
            <person name="Miyauchi S."/>
            <person name="Viragh M."/>
            <person name="Kuo A."/>
            <person name="Thoen E."/>
            <person name="Andreopoulos B."/>
            <person name="Lu D."/>
            <person name="Skrede I."/>
            <person name="Drula E."/>
            <person name="Henrissat B."/>
            <person name="Morin E."/>
            <person name="Kohler A."/>
            <person name="Barry K."/>
            <person name="LaButti K."/>
            <person name="Morin E."/>
            <person name="Salamov A."/>
            <person name="Lipzen A."/>
            <person name="Mereny Z."/>
            <person name="Hegedus B."/>
            <person name="Baldrian P."/>
            <person name="Stursova M."/>
            <person name="Weitz H."/>
            <person name="Taylor A."/>
            <person name="Grigoriev I.V."/>
            <person name="Nagy L.G."/>
            <person name="Martin F."/>
            <person name="Kauserud H."/>
        </authorList>
    </citation>
    <scope>NUCLEOTIDE SEQUENCE</scope>
    <source>
        <strain evidence="4">CBHHK067</strain>
    </source>
</reference>
<evidence type="ECO:0000256" key="1">
    <source>
        <dbReference type="ARBA" id="ARBA00022884"/>
    </source>
</evidence>
<dbReference type="InterPro" id="IPR001584">
    <property type="entry name" value="Integrase_cat-core"/>
</dbReference>
<feature type="region of interest" description="Disordered" evidence="2">
    <location>
        <begin position="235"/>
        <end position="259"/>
    </location>
</feature>
<dbReference type="EMBL" id="JARKIE010000065">
    <property type="protein sequence ID" value="KAJ7690370.1"/>
    <property type="molecule type" value="Genomic_DNA"/>
</dbReference>
<feature type="compositionally biased region" description="Acidic residues" evidence="2">
    <location>
        <begin position="245"/>
        <end position="259"/>
    </location>
</feature>
<evidence type="ECO:0000256" key="2">
    <source>
        <dbReference type="SAM" id="MobiDB-lite"/>
    </source>
</evidence>
<accession>A0AAD7DFC3</accession>
<dbReference type="PANTHER" id="PTHR48475">
    <property type="entry name" value="RIBONUCLEASE H"/>
    <property type="match status" value="1"/>
</dbReference>
<evidence type="ECO:0000313" key="5">
    <source>
        <dbReference type="Proteomes" id="UP001221757"/>
    </source>
</evidence>
<dbReference type="PROSITE" id="PS50994">
    <property type="entry name" value="INTEGRASE"/>
    <property type="match status" value="1"/>
</dbReference>
<proteinExistence type="predicted"/>
<organism evidence="4 5">
    <name type="scientific">Mycena rosella</name>
    <name type="common">Pink bonnet</name>
    <name type="synonym">Agaricus rosellus</name>
    <dbReference type="NCBI Taxonomy" id="1033263"/>
    <lineage>
        <taxon>Eukaryota</taxon>
        <taxon>Fungi</taxon>
        <taxon>Dikarya</taxon>
        <taxon>Basidiomycota</taxon>
        <taxon>Agaricomycotina</taxon>
        <taxon>Agaricomycetes</taxon>
        <taxon>Agaricomycetidae</taxon>
        <taxon>Agaricales</taxon>
        <taxon>Marasmiineae</taxon>
        <taxon>Mycenaceae</taxon>
        <taxon>Mycena</taxon>
    </lineage>
</organism>
<keyword evidence="1" id="KW-0694">RNA-binding</keyword>
<dbReference type="SUPFAM" id="SSF53098">
    <property type="entry name" value="Ribonuclease H-like"/>
    <property type="match status" value="1"/>
</dbReference>
<evidence type="ECO:0000313" key="4">
    <source>
        <dbReference type="EMBL" id="KAJ7690370.1"/>
    </source>
</evidence>